<dbReference type="Gene3D" id="3.40.630.30">
    <property type="match status" value="1"/>
</dbReference>
<dbReference type="Proteomes" id="UP000301309">
    <property type="component" value="Unassembled WGS sequence"/>
</dbReference>
<keyword evidence="2" id="KW-1185">Reference proteome</keyword>
<evidence type="ECO:0000313" key="1">
    <source>
        <dbReference type="EMBL" id="GDY55981.1"/>
    </source>
</evidence>
<sequence>MRMVLETGTEQPEAIALYTSSGYTPVTKFGLYRFEETSRCYAKLLTDATGAADATDATGLTGLTGRP</sequence>
<name>A0A4D4L2Z4_STRVO</name>
<reference evidence="1 2" key="1">
    <citation type="journal article" date="2020" name="Int. J. Syst. Evol. Microbiol.">
        <title>Reclassification of Streptomyces castelarensis and Streptomyces sporoclivatus as later heterotypic synonyms of Streptomyces antimycoticus.</title>
        <authorList>
            <person name="Komaki H."/>
            <person name="Tamura T."/>
        </authorList>
    </citation>
    <scope>NUCLEOTIDE SEQUENCE [LARGE SCALE GENOMIC DNA]</scope>
    <source>
        <strain evidence="1 2">NBRC 13459</strain>
    </source>
</reference>
<evidence type="ECO:0000313" key="2">
    <source>
        <dbReference type="Proteomes" id="UP000301309"/>
    </source>
</evidence>
<evidence type="ECO:0008006" key="3">
    <source>
        <dbReference type="Google" id="ProtNLM"/>
    </source>
</evidence>
<dbReference type="EMBL" id="BJHW01000001">
    <property type="protein sequence ID" value="GDY55981.1"/>
    <property type="molecule type" value="Genomic_DNA"/>
</dbReference>
<proteinExistence type="predicted"/>
<organism evidence="1 2">
    <name type="scientific">Streptomyces violaceusniger</name>
    <dbReference type="NCBI Taxonomy" id="68280"/>
    <lineage>
        <taxon>Bacteria</taxon>
        <taxon>Bacillati</taxon>
        <taxon>Actinomycetota</taxon>
        <taxon>Actinomycetes</taxon>
        <taxon>Kitasatosporales</taxon>
        <taxon>Streptomycetaceae</taxon>
        <taxon>Streptomyces</taxon>
        <taxon>Streptomyces violaceusniger group</taxon>
    </lineage>
</organism>
<gene>
    <name evidence="1" type="ORF">SVIO_066040</name>
</gene>
<protein>
    <recommendedName>
        <fullName evidence="3">N-acetyltransferase domain-containing protein</fullName>
    </recommendedName>
</protein>
<accession>A0A4D4L2Z4</accession>
<dbReference type="AlphaFoldDB" id="A0A4D4L2Z4"/>
<comment type="caution">
    <text evidence="1">The sequence shown here is derived from an EMBL/GenBank/DDBJ whole genome shotgun (WGS) entry which is preliminary data.</text>
</comment>